<dbReference type="OMA" id="THICIIW"/>
<evidence type="ECO:0000256" key="3">
    <source>
        <dbReference type="ARBA" id="ARBA00022989"/>
    </source>
</evidence>
<evidence type="ECO:0000256" key="8">
    <source>
        <dbReference type="SAM" id="MobiDB-lite"/>
    </source>
</evidence>
<evidence type="ECO:0000256" key="1">
    <source>
        <dbReference type="ARBA" id="ARBA00004141"/>
    </source>
</evidence>
<keyword evidence="2 9" id="KW-0812">Transmembrane</keyword>
<dbReference type="GeneID" id="118426483"/>
<keyword evidence="7" id="KW-0807">Transducer</keyword>
<evidence type="ECO:0000313" key="11">
    <source>
        <dbReference type="Proteomes" id="UP000001554"/>
    </source>
</evidence>
<dbReference type="AlphaFoldDB" id="A0A9J7LYW9"/>
<dbReference type="Proteomes" id="UP000001554">
    <property type="component" value="Chromosome 11"/>
</dbReference>
<feature type="compositionally biased region" description="Low complexity" evidence="8">
    <location>
        <begin position="152"/>
        <end position="161"/>
    </location>
</feature>
<dbReference type="Gene3D" id="1.20.1070.10">
    <property type="entry name" value="Rhodopsin 7-helix transmembrane proteins"/>
    <property type="match status" value="1"/>
</dbReference>
<evidence type="ECO:0000256" key="7">
    <source>
        <dbReference type="ARBA" id="ARBA00023224"/>
    </source>
</evidence>
<evidence type="ECO:0000256" key="4">
    <source>
        <dbReference type="ARBA" id="ARBA00023040"/>
    </source>
</evidence>
<keyword evidence="6" id="KW-0675">Receptor</keyword>
<feature type="region of interest" description="Disordered" evidence="8">
    <location>
        <begin position="145"/>
        <end position="165"/>
    </location>
</feature>
<evidence type="ECO:0000256" key="6">
    <source>
        <dbReference type="ARBA" id="ARBA00023170"/>
    </source>
</evidence>
<feature type="transmembrane region" description="Helical" evidence="9">
    <location>
        <begin position="104"/>
        <end position="128"/>
    </location>
</feature>
<evidence type="ECO:0000256" key="9">
    <source>
        <dbReference type="SAM" id="Phobius"/>
    </source>
</evidence>
<keyword evidence="5 9" id="KW-0472">Membrane</keyword>
<feature type="transmembrane region" description="Helical" evidence="9">
    <location>
        <begin position="12"/>
        <end position="30"/>
    </location>
</feature>
<sequence length="203" mass="22515">MSWNSTVFQQVYAVYLMVVLFVAPVLGMLVSHIRAIYNLRGDSKANGDFLTGTGGKGGKRASKAQVTRILVAVVVLYAIFWGPVLTLNLTMKFDLVSPYTQAVYAMRLAFTQLSLLHSCVNPIAYAFVSRNFRLGLSRALRSVLPRGRQEDSTSGGSLSGHHPPHPHGYYRQVQDNMFNLWLWQVSRQLQQHGGASATELTTV</sequence>
<keyword evidence="4" id="KW-0297">G-protein coupled receptor</keyword>
<comment type="subcellular location">
    <subcellularLocation>
        <location evidence="1">Membrane</location>
        <topology evidence="1">Multi-pass membrane protein</topology>
    </subcellularLocation>
</comment>
<dbReference type="OrthoDB" id="2132067at2759"/>
<dbReference type="PROSITE" id="PS50262">
    <property type="entry name" value="G_PROTEIN_RECEP_F1_2"/>
    <property type="match status" value="1"/>
</dbReference>
<dbReference type="InterPro" id="IPR000276">
    <property type="entry name" value="GPCR_Rhodpsn"/>
</dbReference>
<feature type="domain" description="G-protein coupled receptors family 1 profile" evidence="10">
    <location>
        <begin position="1"/>
        <end position="125"/>
    </location>
</feature>
<accession>A0A9J7LYW9</accession>
<dbReference type="PANTHER" id="PTHR45695">
    <property type="entry name" value="LEUCOKININ RECEPTOR-RELATED"/>
    <property type="match status" value="1"/>
</dbReference>
<dbReference type="GO" id="GO:0004930">
    <property type="term" value="F:G protein-coupled receptor activity"/>
    <property type="evidence" value="ECO:0007669"/>
    <property type="project" value="UniProtKB-KW"/>
</dbReference>
<dbReference type="GO" id="GO:0016020">
    <property type="term" value="C:membrane"/>
    <property type="evidence" value="ECO:0007669"/>
    <property type="project" value="UniProtKB-SubCell"/>
</dbReference>
<proteinExistence type="predicted"/>
<reference evidence="11" key="1">
    <citation type="journal article" date="2020" name="Nat. Ecol. Evol.">
        <title>Deeply conserved synteny resolves early events in vertebrate evolution.</title>
        <authorList>
            <person name="Simakov O."/>
            <person name="Marletaz F."/>
            <person name="Yue J.X."/>
            <person name="O'Connell B."/>
            <person name="Jenkins J."/>
            <person name="Brandt A."/>
            <person name="Calef R."/>
            <person name="Tung C.H."/>
            <person name="Huang T.K."/>
            <person name="Schmutz J."/>
            <person name="Satoh N."/>
            <person name="Yu J.K."/>
            <person name="Putnam N.H."/>
            <person name="Green R.E."/>
            <person name="Rokhsar D.S."/>
        </authorList>
    </citation>
    <scope>NUCLEOTIDE SEQUENCE [LARGE SCALE GENOMIC DNA]</scope>
    <source>
        <strain evidence="11">S238N-H82</strain>
    </source>
</reference>
<evidence type="ECO:0000256" key="2">
    <source>
        <dbReference type="ARBA" id="ARBA00022692"/>
    </source>
</evidence>
<dbReference type="InterPro" id="IPR017452">
    <property type="entry name" value="GPCR_Rhodpsn_7TM"/>
</dbReference>
<dbReference type="Pfam" id="PF00001">
    <property type="entry name" value="7tm_1"/>
    <property type="match status" value="1"/>
</dbReference>
<dbReference type="PANTHER" id="PTHR45695:SF15">
    <property type="entry name" value="OPSIN RH2"/>
    <property type="match status" value="1"/>
</dbReference>
<dbReference type="PRINTS" id="PR00237">
    <property type="entry name" value="GPCRRHODOPSN"/>
</dbReference>
<keyword evidence="3 9" id="KW-1133">Transmembrane helix</keyword>
<feature type="transmembrane region" description="Helical" evidence="9">
    <location>
        <begin position="66"/>
        <end position="84"/>
    </location>
</feature>
<gene>
    <name evidence="12" type="primary">LOC118426483</name>
</gene>
<dbReference type="RefSeq" id="XP_035691812.1">
    <property type="nucleotide sequence ID" value="XM_035835919.1"/>
</dbReference>
<dbReference type="KEGG" id="bfo:118426483"/>
<evidence type="ECO:0000256" key="5">
    <source>
        <dbReference type="ARBA" id="ARBA00023136"/>
    </source>
</evidence>
<evidence type="ECO:0000313" key="12">
    <source>
        <dbReference type="RefSeq" id="XP_035691812.1"/>
    </source>
</evidence>
<organism evidence="11 12">
    <name type="scientific">Branchiostoma floridae</name>
    <name type="common">Florida lancelet</name>
    <name type="synonym">Amphioxus</name>
    <dbReference type="NCBI Taxonomy" id="7739"/>
    <lineage>
        <taxon>Eukaryota</taxon>
        <taxon>Metazoa</taxon>
        <taxon>Chordata</taxon>
        <taxon>Cephalochordata</taxon>
        <taxon>Leptocardii</taxon>
        <taxon>Amphioxiformes</taxon>
        <taxon>Branchiostomatidae</taxon>
        <taxon>Branchiostoma</taxon>
    </lineage>
</organism>
<keyword evidence="11" id="KW-1185">Reference proteome</keyword>
<reference evidence="12" key="2">
    <citation type="submission" date="2025-08" db="UniProtKB">
        <authorList>
            <consortium name="RefSeq"/>
        </authorList>
    </citation>
    <scope>IDENTIFICATION</scope>
    <source>
        <strain evidence="12">S238N-H82</strain>
        <tissue evidence="12">Testes</tissue>
    </source>
</reference>
<protein>
    <submittedName>
        <fullName evidence="12">Galanin receptor type 2-like</fullName>
    </submittedName>
</protein>
<evidence type="ECO:0000259" key="10">
    <source>
        <dbReference type="PROSITE" id="PS50262"/>
    </source>
</evidence>
<dbReference type="SUPFAM" id="SSF81321">
    <property type="entry name" value="Family A G protein-coupled receptor-like"/>
    <property type="match status" value="1"/>
</dbReference>
<name>A0A9J7LYW9_BRAFL</name>